<accession>A0ABQ2H2C3</accession>
<organism evidence="2 3">
    <name type="scientific">Pseudomonas asuensis</name>
    <dbReference type="NCBI Taxonomy" id="1825787"/>
    <lineage>
        <taxon>Bacteria</taxon>
        <taxon>Pseudomonadati</taxon>
        <taxon>Pseudomonadota</taxon>
        <taxon>Gammaproteobacteria</taxon>
        <taxon>Pseudomonadales</taxon>
        <taxon>Pseudomonadaceae</taxon>
        <taxon>Pseudomonas</taxon>
    </lineage>
</organism>
<reference evidence="3" key="1">
    <citation type="journal article" date="2019" name="Int. J. Syst. Evol. Microbiol.">
        <title>The Global Catalogue of Microorganisms (GCM) 10K type strain sequencing project: providing services to taxonomists for standard genome sequencing and annotation.</title>
        <authorList>
            <consortium name="The Broad Institute Genomics Platform"/>
            <consortium name="The Broad Institute Genome Sequencing Center for Infectious Disease"/>
            <person name="Wu L."/>
            <person name="Ma J."/>
        </authorList>
    </citation>
    <scope>NUCLEOTIDE SEQUENCE [LARGE SCALE GENOMIC DNA]</scope>
    <source>
        <strain evidence="3">JCM 13501</strain>
    </source>
</reference>
<comment type="caution">
    <text evidence="2">The sequence shown here is derived from an EMBL/GenBank/DDBJ whole genome shotgun (WGS) entry which is preliminary data.</text>
</comment>
<dbReference type="RefSeq" id="WP_188867912.1">
    <property type="nucleotide sequence ID" value="NZ_BMNW01000011.1"/>
</dbReference>
<proteinExistence type="predicted"/>
<evidence type="ECO:0000256" key="1">
    <source>
        <dbReference type="SAM" id="SignalP"/>
    </source>
</evidence>
<feature type="chain" id="PRO_5047519226" evidence="1">
    <location>
        <begin position="23"/>
        <end position="136"/>
    </location>
</feature>
<protein>
    <submittedName>
        <fullName evidence="2">Uncharacterized protein</fullName>
    </submittedName>
</protein>
<dbReference type="Proteomes" id="UP000616499">
    <property type="component" value="Unassembled WGS sequence"/>
</dbReference>
<gene>
    <name evidence="2" type="ORF">GCM10009425_40090</name>
</gene>
<keyword evidence="1" id="KW-0732">Signal</keyword>
<name>A0ABQ2H2C3_9PSED</name>
<evidence type="ECO:0000313" key="2">
    <source>
        <dbReference type="EMBL" id="GGM25268.1"/>
    </source>
</evidence>
<feature type="signal peptide" evidence="1">
    <location>
        <begin position="1"/>
        <end position="22"/>
    </location>
</feature>
<sequence length="136" mass="14320">MKQKFAAMVLLGGAVCTGYVYADQQPTVANSYMQNVLCGSRQVAEALQPAKLDGWDQTVTIASFTADVIGDKGLVCNVHAVMKREKPGGMVGDIREIDGLILVAITSEAAVVAEKIDRGFADTLLASKAVQAMASN</sequence>
<dbReference type="EMBL" id="BMNW01000011">
    <property type="protein sequence ID" value="GGM25268.1"/>
    <property type="molecule type" value="Genomic_DNA"/>
</dbReference>
<keyword evidence="3" id="KW-1185">Reference proteome</keyword>
<evidence type="ECO:0000313" key="3">
    <source>
        <dbReference type="Proteomes" id="UP000616499"/>
    </source>
</evidence>